<feature type="region of interest" description="Disordered" evidence="5">
    <location>
        <begin position="1"/>
        <end position="24"/>
    </location>
</feature>
<comment type="caution">
    <text evidence="7">The sequence shown here is derived from an EMBL/GenBank/DDBJ whole genome shotgun (WGS) entry which is preliminary data.</text>
</comment>
<feature type="DNA-binding region" description="H-T-H motif" evidence="4">
    <location>
        <begin position="49"/>
        <end position="68"/>
    </location>
</feature>
<evidence type="ECO:0000313" key="7">
    <source>
        <dbReference type="EMBL" id="MEJ5977451.1"/>
    </source>
</evidence>
<dbReference type="RefSeq" id="WP_339587389.1">
    <property type="nucleotide sequence ID" value="NZ_JBBHJZ010000002.1"/>
</dbReference>
<evidence type="ECO:0000256" key="3">
    <source>
        <dbReference type="ARBA" id="ARBA00023163"/>
    </source>
</evidence>
<dbReference type="EMBL" id="JBBHJZ010000002">
    <property type="protein sequence ID" value="MEJ5977451.1"/>
    <property type="molecule type" value="Genomic_DNA"/>
</dbReference>
<dbReference type="InterPro" id="IPR001647">
    <property type="entry name" value="HTH_TetR"/>
</dbReference>
<dbReference type="PRINTS" id="PR00455">
    <property type="entry name" value="HTHTETR"/>
</dbReference>
<reference evidence="7 8" key="1">
    <citation type="submission" date="2024-03" db="EMBL/GenBank/DDBJ databases">
        <authorList>
            <person name="Jo J.-H."/>
        </authorList>
    </citation>
    <scope>NUCLEOTIDE SEQUENCE [LARGE SCALE GENOMIC DNA]</scope>
    <source>
        <strain evidence="7 8">PS1R-30</strain>
    </source>
</reference>
<name>A0ABU8RXQ8_9SPHN</name>
<accession>A0ABU8RXQ8</accession>
<evidence type="ECO:0000256" key="2">
    <source>
        <dbReference type="ARBA" id="ARBA00023125"/>
    </source>
</evidence>
<evidence type="ECO:0000256" key="5">
    <source>
        <dbReference type="SAM" id="MobiDB-lite"/>
    </source>
</evidence>
<dbReference type="Proteomes" id="UP001361239">
    <property type="component" value="Unassembled WGS sequence"/>
</dbReference>
<protein>
    <submittedName>
        <fullName evidence="7">TetR/AcrR family transcriptional regulator</fullName>
    </submittedName>
</protein>
<dbReference type="SUPFAM" id="SSF46689">
    <property type="entry name" value="Homeodomain-like"/>
    <property type="match status" value="1"/>
</dbReference>
<keyword evidence="3" id="KW-0804">Transcription</keyword>
<dbReference type="PANTHER" id="PTHR30055:SF234">
    <property type="entry name" value="HTH-TYPE TRANSCRIPTIONAL REGULATOR BETI"/>
    <property type="match status" value="1"/>
</dbReference>
<dbReference type="InterPro" id="IPR050109">
    <property type="entry name" value="HTH-type_TetR-like_transc_reg"/>
</dbReference>
<feature type="domain" description="HTH tetR-type" evidence="6">
    <location>
        <begin position="26"/>
        <end position="86"/>
    </location>
</feature>
<dbReference type="InterPro" id="IPR009057">
    <property type="entry name" value="Homeodomain-like_sf"/>
</dbReference>
<evidence type="ECO:0000256" key="4">
    <source>
        <dbReference type="PROSITE-ProRule" id="PRU00335"/>
    </source>
</evidence>
<keyword evidence="8" id="KW-1185">Reference proteome</keyword>
<feature type="compositionally biased region" description="Low complexity" evidence="5">
    <location>
        <begin position="11"/>
        <end position="20"/>
    </location>
</feature>
<sequence>MSPPPPVTLLRPSRAAGARPGPRRRDERLASLLDAAAALFVEKGVTATSIEDIAERAGVAKSTFYHYFHDRAAMLEALRKRYSQRFADLVDAAMEACPPQDWNARLAAWTRSTVDEYLATYLLHDAIFHDPDVCQRCVISEEAFVVSLAALLRAGADDRAWQIEDPLTTAAFMFHGLHGLLDEAIASESETATLADRVTRLFSQLVRAG</sequence>
<keyword evidence="2 4" id="KW-0238">DNA-binding</keyword>
<dbReference type="Gene3D" id="1.10.357.10">
    <property type="entry name" value="Tetracycline Repressor, domain 2"/>
    <property type="match status" value="1"/>
</dbReference>
<gene>
    <name evidence="7" type="ORF">WG901_12450</name>
</gene>
<evidence type="ECO:0000259" key="6">
    <source>
        <dbReference type="PROSITE" id="PS50977"/>
    </source>
</evidence>
<dbReference type="PANTHER" id="PTHR30055">
    <property type="entry name" value="HTH-TYPE TRANSCRIPTIONAL REGULATOR RUTR"/>
    <property type="match status" value="1"/>
</dbReference>
<organism evidence="7 8">
    <name type="scientific">Novosphingobium anseongense</name>
    <dbReference type="NCBI Taxonomy" id="3133436"/>
    <lineage>
        <taxon>Bacteria</taxon>
        <taxon>Pseudomonadati</taxon>
        <taxon>Pseudomonadota</taxon>
        <taxon>Alphaproteobacteria</taxon>
        <taxon>Sphingomonadales</taxon>
        <taxon>Sphingomonadaceae</taxon>
        <taxon>Novosphingobium</taxon>
    </lineage>
</organism>
<proteinExistence type="predicted"/>
<dbReference type="PROSITE" id="PS50977">
    <property type="entry name" value="HTH_TETR_2"/>
    <property type="match status" value="1"/>
</dbReference>
<evidence type="ECO:0000313" key="8">
    <source>
        <dbReference type="Proteomes" id="UP001361239"/>
    </source>
</evidence>
<keyword evidence="1" id="KW-0805">Transcription regulation</keyword>
<dbReference type="Pfam" id="PF00440">
    <property type="entry name" value="TetR_N"/>
    <property type="match status" value="1"/>
</dbReference>
<evidence type="ECO:0000256" key="1">
    <source>
        <dbReference type="ARBA" id="ARBA00023015"/>
    </source>
</evidence>